<evidence type="ECO:0000256" key="6">
    <source>
        <dbReference type="ARBA" id="ARBA00023136"/>
    </source>
</evidence>
<dbReference type="Proteomes" id="UP000219327">
    <property type="component" value="Unassembled WGS sequence"/>
</dbReference>
<dbReference type="GO" id="GO:0006508">
    <property type="term" value="P:proteolysis"/>
    <property type="evidence" value="ECO:0007669"/>
    <property type="project" value="UniProtKB-KW"/>
</dbReference>
<feature type="transmembrane region" description="Helical" evidence="7">
    <location>
        <begin position="73"/>
        <end position="92"/>
    </location>
</feature>
<feature type="transmembrane region" description="Helical" evidence="7">
    <location>
        <begin position="193"/>
        <end position="213"/>
    </location>
</feature>
<dbReference type="InterPro" id="IPR022764">
    <property type="entry name" value="Peptidase_S54_rhomboid_dom"/>
</dbReference>
<feature type="transmembrane region" description="Helical" evidence="7">
    <location>
        <begin position="169"/>
        <end position="187"/>
    </location>
</feature>
<dbReference type="Gene3D" id="1.20.1540.10">
    <property type="entry name" value="Rhomboid-like"/>
    <property type="match status" value="1"/>
</dbReference>
<dbReference type="Gene3D" id="3.30.70.2080">
    <property type="match status" value="1"/>
</dbReference>
<evidence type="ECO:0000256" key="5">
    <source>
        <dbReference type="ARBA" id="ARBA00022989"/>
    </source>
</evidence>
<reference evidence="9 10" key="1">
    <citation type="submission" date="2017-08" db="EMBL/GenBank/DDBJ databases">
        <title>Fine stratification of microbial communities through a metagenomic profile of the photic zone.</title>
        <authorList>
            <person name="Haro-Moreno J.M."/>
            <person name="Lopez-Perez M."/>
            <person name="De La Torre J."/>
            <person name="Picazo A."/>
            <person name="Camacho A."/>
            <person name="Rodriguez-Valera F."/>
        </authorList>
    </citation>
    <scope>NUCLEOTIDE SEQUENCE [LARGE SCALE GENOMIC DNA]</scope>
    <source>
        <strain evidence="9">MED-G24</strain>
    </source>
</reference>
<evidence type="ECO:0000313" key="9">
    <source>
        <dbReference type="EMBL" id="PDH36644.1"/>
    </source>
</evidence>
<evidence type="ECO:0000256" key="1">
    <source>
        <dbReference type="ARBA" id="ARBA00004141"/>
    </source>
</evidence>
<name>A0A2A5WK72_9GAMM</name>
<evidence type="ECO:0000256" key="7">
    <source>
        <dbReference type="SAM" id="Phobius"/>
    </source>
</evidence>
<dbReference type="PANTHER" id="PTHR43731:SF14">
    <property type="entry name" value="PRESENILIN-ASSOCIATED RHOMBOID-LIKE PROTEIN, MITOCHONDRIAL"/>
    <property type="match status" value="1"/>
</dbReference>
<comment type="caution">
    <text evidence="9">The sequence shown here is derived from an EMBL/GenBank/DDBJ whole genome shotgun (WGS) entry which is preliminary data.</text>
</comment>
<evidence type="ECO:0000256" key="3">
    <source>
        <dbReference type="ARBA" id="ARBA00022692"/>
    </source>
</evidence>
<keyword evidence="9" id="KW-0645">Protease</keyword>
<comment type="similarity">
    <text evidence="2">Belongs to the peptidase S54 family.</text>
</comment>
<accession>A0A2A5WK72</accession>
<dbReference type="SUPFAM" id="SSF144091">
    <property type="entry name" value="Rhomboid-like"/>
    <property type="match status" value="1"/>
</dbReference>
<feature type="transmembrane region" description="Helical" evidence="7">
    <location>
        <begin position="252"/>
        <end position="272"/>
    </location>
</feature>
<organism evidence="9 10">
    <name type="scientific">OM182 bacterium MED-G24</name>
    <dbReference type="NCBI Taxonomy" id="1986255"/>
    <lineage>
        <taxon>Bacteria</taxon>
        <taxon>Pseudomonadati</taxon>
        <taxon>Pseudomonadota</taxon>
        <taxon>Gammaproteobacteria</taxon>
        <taxon>OMG group</taxon>
        <taxon>OM182 clade</taxon>
    </lineage>
</organism>
<keyword evidence="3 7" id="KW-0812">Transmembrane</keyword>
<keyword evidence="5 7" id="KW-1133">Transmembrane helix</keyword>
<dbReference type="InterPro" id="IPR035952">
    <property type="entry name" value="Rhomboid-like_sf"/>
</dbReference>
<feature type="transmembrane region" description="Helical" evidence="7">
    <location>
        <begin position="225"/>
        <end position="246"/>
    </location>
</feature>
<dbReference type="Pfam" id="PF01694">
    <property type="entry name" value="Rhomboid"/>
    <property type="match status" value="1"/>
</dbReference>
<evidence type="ECO:0000256" key="4">
    <source>
        <dbReference type="ARBA" id="ARBA00022801"/>
    </source>
</evidence>
<protein>
    <submittedName>
        <fullName evidence="9">Rhomboid family intramembrane serine protease</fullName>
    </submittedName>
</protein>
<dbReference type="InterPro" id="IPR050925">
    <property type="entry name" value="Rhomboid_protease_S54"/>
</dbReference>
<proteinExistence type="inferred from homology"/>
<dbReference type="EMBL" id="NTKD01000064">
    <property type="protein sequence ID" value="PDH36644.1"/>
    <property type="molecule type" value="Genomic_DNA"/>
</dbReference>
<dbReference type="PANTHER" id="PTHR43731">
    <property type="entry name" value="RHOMBOID PROTEASE"/>
    <property type="match status" value="1"/>
</dbReference>
<keyword evidence="4" id="KW-0378">Hydrolase</keyword>
<dbReference type="GO" id="GO:0004252">
    <property type="term" value="F:serine-type endopeptidase activity"/>
    <property type="evidence" value="ECO:0007669"/>
    <property type="project" value="InterPro"/>
</dbReference>
<keyword evidence="6 7" id="KW-0472">Membrane</keyword>
<feature type="domain" description="Peptidase S54 rhomboid" evidence="8">
    <location>
        <begin position="128"/>
        <end position="266"/>
    </location>
</feature>
<dbReference type="InterPro" id="IPR038244">
    <property type="entry name" value="NRho_sf"/>
</dbReference>
<sequence length="277" mass="30790">MLMRVLSQMQIVYRINYQDDRQILMVEREEDVDNVREIFEQLNREGMLPERNQISLYPTSTGEFVRTLRRYPATLSLVVMTLIFFPATFGLSSSDGSLLWLSRLTFVPLAELGGSPIFGTLADVFESGQFWRLLTPMFIHFGILHIVFNLLWVWEVGRRIEVICGAQRLLMLVLVSSLSANIMQYLFTGPSLYGGMSGVVFGLLGYGFVWSRMRPRESLRLPDGIYIAMLVLLLVGFSGMLDLAMVGAVANGAHLGGLLAGLLLGGVSALGGTSDPR</sequence>
<evidence type="ECO:0000259" key="8">
    <source>
        <dbReference type="Pfam" id="PF01694"/>
    </source>
</evidence>
<dbReference type="GO" id="GO:0016020">
    <property type="term" value="C:membrane"/>
    <property type="evidence" value="ECO:0007669"/>
    <property type="project" value="UniProtKB-SubCell"/>
</dbReference>
<dbReference type="AlphaFoldDB" id="A0A2A5WK72"/>
<evidence type="ECO:0000313" key="10">
    <source>
        <dbReference type="Proteomes" id="UP000219327"/>
    </source>
</evidence>
<comment type="subcellular location">
    <subcellularLocation>
        <location evidence="1">Membrane</location>
        <topology evidence="1">Multi-pass membrane protein</topology>
    </subcellularLocation>
</comment>
<evidence type="ECO:0000256" key="2">
    <source>
        <dbReference type="ARBA" id="ARBA00009045"/>
    </source>
</evidence>
<feature type="transmembrane region" description="Helical" evidence="7">
    <location>
        <begin position="137"/>
        <end position="157"/>
    </location>
</feature>
<gene>
    <name evidence="9" type="ORF">CNE99_09395</name>
</gene>